<evidence type="ECO:0000256" key="1">
    <source>
        <dbReference type="SAM" id="Phobius"/>
    </source>
</evidence>
<keyword evidence="1" id="KW-1133">Transmembrane helix</keyword>
<dbReference type="EMBL" id="WVHS01000003">
    <property type="protein sequence ID" value="MXV16602.1"/>
    <property type="molecule type" value="Genomic_DNA"/>
</dbReference>
<feature type="transmembrane region" description="Helical" evidence="1">
    <location>
        <begin position="28"/>
        <end position="47"/>
    </location>
</feature>
<dbReference type="Proteomes" id="UP000451233">
    <property type="component" value="Unassembled WGS sequence"/>
</dbReference>
<evidence type="ECO:0000313" key="2">
    <source>
        <dbReference type="EMBL" id="MXV16602.1"/>
    </source>
</evidence>
<feature type="transmembrane region" description="Helical" evidence="1">
    <location>
        <begin position="90"/>
        <end position="107"/>
    </location>
</feature>
<comment type="caution">
    <text evidence="2">The sequence shown here is derived from an EMBL/GenBank/DDBJ whole genome shotgun (WGS) entry which is preliminary data.</text>
</comment>
<sequence length="290" mass="31561">MIYLLLSICCSVIVSVMLKLSGRYRIDINQAIAWNYPVAALLTLIIYRPVFTGLQQAPWLIYGSLGILLPALFIIIGLSVLRNGIVRTDVAQRLSVLVPLAASFSLFGESLPGGKMAGIVLGLAAVVLSIPFRRQPDQAVSGSGKAVYTSWICLVLVFAGMGAIDILFKEIAALKSVPYFTSLFLVYVLSFLVGSCWFAWLVLTKRARFEWINMVCGGILGLFNFGNILFYVKAHQAEAARPSLIFTGMNIGVIVAGSLVGLLIFREKLSLLNKTGLVLAVIAIWMIHST</sequence>
<feature type="transmembrane region" description="Helical" evidence="1">
    <location>
        <begin position="146"/>
        <end position="168"/>
    </location>
</feature>
<gene>
    <name evidence="2" type="ORF">GS398_14970</name>
</gene>
<feature type="transmembrane region" description="Helical" evidence="1">
    <location>
        <begin position="271"/>
        <end position="288"/>
    </location>
</feature>
<reference evidence="2 3" key="1">
    <citation type="submission" date="2019-11" db="EMBL/GenBank/DDBJ databases">
        <title>Pedobacter sp. HMF7056 Genome sequencing and assembly.</title>
        <authorList>
            <person name="Kang H."/>
            <person name="Kim H."/>
            <person name="Joh K."/>
        </authorList>
    </citation>
    <scope>NUCLEOTIDE SEQUENCE [LARGE SCALE GENOMIC DNA]</scope>
    <source>
        <strain evidence="2 3">HMF7056</strain>
    </source>
</reference>
<evidence type="ECO:0000313" key="3">
    <source>
        <dbReference type="Proteomes" id="UP000451233"/>
    </source>
</evidence>
<proteinExistence type="predicted"/>
<feature type="transmembrane region" description="Helical" evidence="1">
    <location>
        <begin position="116"/>
        <end position="134"/>
    </location>
</feature>
<keyword evidence="1" id="KW-0812">Transmembrane</keyword>
<organism evidence="2 3">
    <name type="scientific">Hufsiella ginkgonis</name>
    <dbReference type="NCBI Taxonomy" id="2695274"/>
    <lineage>
        <taxon>Bacteria</taxon>
        <taxon>Pseudomonadati</taxon>
        <taxon>Bacteroidota</taxon>
        <taxon>Sphingobacteriia</taxon>
        <taxon>Sphingobacteriales</taxon>
        <taxon>Sphingobacteriaceae</taxon>
        <taxon>Hufsiella</taxon>
    </lineage>
</organism>
<accession>A0A7K1Y078</accession>
<feature type="transmembrane region" description="Helical" evidence="1">
    <location>
        <begin position="180"/>
        <end position="200"/>
    </location>
</feature>
<feature type="transmembrane region" description="Helical" evidence="1">
    <location>
        <begin position="59"/>
        <end position="78"/>
    </location>
</feature>
<protein>
    <submittedName>
        <fullName evidence="2">EamA/RhaT family transporter</fullName>
    </submittedName>
</protein>
<feature type="transmembrane region" description="Helical" evidence="1">
    <location>
        <begin position="212"/>
        <end position="232"/>
    </location>
</feature>
<dbReference type="AlphaFoldDB" id="A0A7K1Y078"/>
<keyword evidence="1" id="KW-0472">Membrane</keyword>
<name>A0A7K1Y078_9SPHI</name>
<keyword evidence="3" id="KW-1185">Reference proteome</keyword>
<feature type="transmembrane region" description="Helical" evidence="1">
    <location>
        <begin position="244"/>
        <end position="265"/>
    </location>
</feature>